<sequence length="226" mass="24142">MIEPVNTRLGLDGKIALVTSGTHGLGLAIASKLCDNGAHVIITTSGDDVDLERARLVLTGRPGSVTVAQFDVQDELSVRRLLDRVKQERGQLDMFVHHAESPDLTPLLNIVEPLAKSLQDGGRVVIAAYTATPVYGVIRTLALELAWYRVAVNAVVTAVVDNGPMNIDPGLVDRLAIKSPSGRVTLPEDIADAVSLLCTDEAAWIQGQVITVDGGLGLLERWGEPR</sequence>
<dbReference type="Pfam" id="PF13561">
    <property type="entry name" value="adh_short_C2"/>
    <property type="match status" value="1"/>
</dbReference>
<dbReference type="Pfam" id="PF00106">
    <property type="entry name" value="adh_short"/>
    <property type="match status" value="1"/>
</dbReference>
<dbReference type="PANTHER" id="PTHR42879">
    <property type="entry name" value="3-OXOACYL-(ACYL-CARRIER-PROTEIN) REDUCTASE"/>
    <property type="match status" value="1"/>
</dbReference>
<comment type="similarity">
    <text evidence="1">Belongs to the short-chain dehydrogenases/reductases (SDR) family.</text>
</comment>
<dbReference type="STRING" id="641025.SAMN05421507_111177"/>
<dbReference type="PRINTS" id="PR00081">
    <property type="entry name" value="GDHRDH"/>
</dbReference>
<dbReference type="InterPro" id="IPR050259">
    <property type="entry name" value="SDR"/>
</dbReference>
<name>A0A1H0U890_9PSEU</name>
<dbReference type="InterPro" id="IPR002347">
    <property type="entry name" value="SDR_fam"/>
</dbReference>
<dbReference type="EMBL" id="FNIX01000011">
    <property type="protein sequence ID" value="SDP62374.1"/>
    <property type="molecule type" value="Genomic_DNA"/>
</dbReference>
<dbReference type="Gene3D" id="3.40.50.720">
    <property type="entry name" value="NAD(P)-binding Rossmann-like Domain"/>
    <property type="match status" value="2"/>
</dbReference>
<evidence type="ECO:0000313" key="2">
    <source>
        <dbReference type="EMBL" id="SDP62374.1"/>
    </source>
</evidence>
<dbReference type="OrthoDB" id="9803333at2"/>
<evidence type="ECO:0000313" key="3">
    <source>
        <dbReference type="Proteomes" id="UP000199691"/>
    </source>
</evidence>
<dbReference type="Proteomes" id="UP000199691">
    <property type="component" value="Unassembled WGS sequence"/>
</dbReference>
<organism evidence="2 3">
    <name type="scientific">Lentzea jiangxiensis</name>
    <dbReference type="NCBI Taxonomy" id="641025"/>
    <lineage>
        <taxon>Bacteria</taxon>
        <taxon>Bacillati</taxon>
        <taxon>Actinomycetota</taxon>
        <taxon>Actinomycetes</taxon>
        <taxon>Pseudonocardiales</taxon>
        <taxon>Pseudonocardiaceae</taxon>
        <taxon>Lentzea</taxon>
    </lineage>
</organism>
<evidence type="ECO:0000256" key="1">
    <source>
        <dbReference type="ARBA" id="ARBA00006484"/>
    </source>
</evidence>
<dbReference type="AlphaFoldDB" id="A0A1H0U890"/>
<gene>
    <name evidence="2" type="ORF">SAMN05421507_111177</name>
</gene>
<dbReference type="RefSeq" id="WP_143022809.1">
    <property type="nucleotide sequence ID" value="NZ_FNIX01000011.1"/>
</dbReference>
<dbReference type="SUPFAM" id="SSF51735">
    <property type="entry name" value="NAD(P)-binding Rossmann-fold domains"/>
    <property type="match status" value="1"/>
</dbReference>
<reference evidence="3" key="1">
    <citation type="submission" date="2016-10" db="EMBL/GenBank/DDBJ databases">
        <authorList>
            <person name="Varghese N."/>
            <person name="Submissions S."/>
        </authorList>
    </citation>
    <scope>NUCLEOTIDE SEQUENCE [LARGE SCALE GENOMIC DNA]</scope>
    <source>
        <strain evidence="3">CGMCC 4.6609</strain>
    </source>
</reference>
<keyword evidence="3" id="KW-1185">Reference proteome</keyword>
<proteinExistence type="inferred from homology"/>
<accession>A0A1H0U890</accession>
<dbReference type="InterPro" id="IPR036291">
    <property type="entry name" value="NAD(P)-bd_dom_sf"/>
</dbReference>
<protein>
    <submittedName>
        <fullName evidence="2">Enoyl-[acyl-carrier protein] reductase III</fullName>
    </submittedName>
</protein>